<feature type="compositionally biased region" description="Polar residues" evidence="1">
    <location>
        <begin position="196"/>
        <end position="216"/>
    </location>
</feature>
<feature type="region of interest" description="Disordered" evidence="1">
    <location>
        <begin position="303"/>
        <end position="415"/>
    </location>
</feature>
<feature type="compositionally biased region" description="Pro residues" evidence="1">
    <location>
        <begin position="349"/>
        <end position="360"/>
    </location>
</feature>
<evidence type="ECO:0000313" key="3">
    <source>
        <dbReference type="Proteomes" id="UP001054902"/>
    </source>
</evidence>
<keyword evidence="3" id="KW-1185">Reference proteome</keyword>
<proteinExistence type="predicted"/>
<accession>A0AAD3CSY1</accession>
<dbReference type="AlphaFoldDB" id="A0AAD3CSY1"/>
<protein>
    <submittedName>
        <fullName evidence="2">Uncharacterized protein</fullName>
    </submittedName>
</protein>
<name>A0AAD3CSY1_9STRA</name>
<organism evidence="2 3">
    <name type="scientific">Chaetoceros tenuissimus</name>
    <dbReference type="NCBI Taxonomy" id="426638"/>
    <lineage>
        <taxon>Eukaryota</taxon>
        <taxon>Sar</taxon>
        <taxon>Stramenopiles</taxon>
        <taxon>Ochrophyta</taxon>
        <taxon>Bacillariophyta</taxon>
        <taxon>Coscinodiscophyceae</taxon>
        <taxon>Chaetocerotophycidae</taxon>
        <taxon>Chaetocerotales</taxon>
        <taxon>Chaetocerotaceae</taxon>
        <taxon>Chaetoceros</taxon>
    </lineage>
</organism>
<evidence type="ECO:0000256" key="1">
    <source>
        <dbReference type="SAM" id="MobiDB-lite"/>
    </source>
</evidence>
<feature type="region of interest" description="Disordered" evidence="1">
    <location>
        <begin position="176"/>
        <end position="216"/>
    </location>
</feature>
<sequence>MYAQGGNQGYYGAGGGQMANYYGGGQDMQNSNGPEKVCYQVDFNAIATGKVIAMSKRRIRWRYGFPNQEALNAGKAGTDCRGEEHDVTFVWSITSGKRMLMSNGQHLHVSTNKSKSFEYSWYDKNGNHLKVVTHSVQPLSNVGTVRQYDLFINGRSFFTLPKVYEVGLKTTNTEDRVPGVITSSDRQRLDAESPTRRSMSYSASGRNIAAPSTASQEEIDLKRAIEESLKESRAHLQAKGRLDDQSIAASTLTGTVYESKKVEDEPLIDFLSDPTPPSNSQALVPAENPQPQYQLDDPFGFNPQPNYTPAPAVPPQPPIDEFAPQAPTYGDISSQIMMGYGGNSAPVAAPMPPTTAPPPTANTMASQNPFDDFPQQQQTNQVPQQPMGYAYDQGQQQPQYYQQQAQQQPWNQGGY</sequence>
<feature type="compositionally biased region" description="Low complexity" evidence="1">
    <location>
        <begin position="361"/>
        <end position="415"/>
    </location>
</feature>
<gene>
    <name evidence="2" type="ORF">CTEN210_08087</name>
</gene>
<dbReference type="Proteomes" id="UP001054902">
    <property type="component" value="Unassembled WGS sequence"/>
</dbReference>
<evidence type="ECO:0000313" key="2">
    <source>
        <dbReference type="EMBL" id="GFH51611.1"/>
    </source>
</evidence>
<comment type="caution">
    <text evidence="2">The sequence shown here is derived from an EMBL/GenBank/DDBJ whole genome shotgun (WGS) entry which is preliminary data.</text>
</comment>
<reference evidence="2 3" key="1">
    <citation type="journal article" date="2021" name="Sci. Rep.">
        <title>The genome of the diatom Chaetoceros tenuissimus carries an ancient integrated fragment of an extant virus.</title>
        <authorList>
            <person name="Hongo Y."/>
            <person name="Kimura K."/>
            <person name="Takaki Y."/>
            <person name="Yoshida Y."/>
            <person name="Baba S."/>
            <person name="Kobayashi G."/>
            <person name="Nagasaki K."/>
            <person name="Hano T."/>
            <person name="Tomaru Y."/>
        </authorList>
    </citation>
    <scope>NUCLEOTIDE SEQUENCE [LARGE SCALE GENOMIC DNA]</scope>
    <source>
        <strain evidence="2 3">NIES-3715</strain>
    </source>
</reference>
<dbReference type="EMBL" id="BLLK01000045">
    <property type="protein sequence ID" value="GFH51611.1"/>
    <property type="molecule type" value="Genomic_DNA"/>
</dbReference>
<feature type="compositionally biased region" description="Basic and acidic residues" evidence="1">
    <location>
        <begin position="185"/>
        <end position="195"/>
    </location>
</feature>
<feature type="compositionally biased region" description="Pro residues" evidence="1">
    <location>
        <begin position="306"/>
        <end position="318"/>
    </location>
</feature>